<evidence type="ECO:0000256" key="1">
    <source>
        <dbReference type="SAM" id="MobiDB-lite"/>
    </source>
</evidence>
<proteinExistence type="predicted"/>
<dbReference type="AlphaFoldDB" id="A0A9J7MS36"/>
<organism evidence="2 3">
    <name type="scientific">Branchiostoma floridae</name>
    <name type="common">Florida lancelet</name>
    <name type="synonym">Amphioxus</name>
    <dbReference type="NCBI Taxonomy" id="7739"/>
    <lineage>
        <taxon>Eukaryota</taxon>
        <taxon>Metazoa</taxon>
        <taxon>Chordata</taxon>
        <taxon>Cephalochordata</taxon>
        <taxon>Leptocardii</taxon>
        <taxon>Amphioxiformes</taxon>
        <taxon>Branchiostomatidae</taxon>
        <taxon>Branchiostoma</taxon>
    </lineage>
</organism>
<dbReference type="KEGG" id="bfo:118416192"/>
<name>A0A9J7MS36_BRAFL</name>
<sequence length="932" mass="104792">MNEQANWRKLQPVQGPVQPIFTQQRTEQWQALRDEADVTGSAIHRAIGMDTLKAAAAYHDHKKKGMELPPLRPGVKSLLEIGTREEPNILATTVAKVLPSYLPDLELREVGCVKFRTEGGSTIVDSPDGLLYQLHSDVHSPATMAVEFKFVTNEYLPAHPRLYNILQCFCHCAAAQVNKCLLIYQNKEACRAFILDFDASCWNLATSLIDRYLGPDGTRPKKKGEETGKLQTMLRAISSQCEVLCEFLPTLYTTHGEYIRQEDSPFYLQGQVHPKAWTDQDLQLGVKALQKAQKALKKCHQLTQQYAREELQFLLTSLHRTVGPERVLFEPAAYFLEACATLPASQMRILANAVLDAVHDAGIHCPVASADGAYEYFVSNGFDGKPCTHLAFVRHLWFNALKSLSKRDAIVVVSNMIADAWWPWEATYNVDVAVQTPEPSLRVVIRSSVRRQFPEAPSCQPLTTRDFGLQFPGECEEGTPSLVQHLIAYPAASPKTCHQFFFKTDGTPASDGKETGADNVLQDLVTNLDLDESAQEDFQDFCENNPSFVTSNIQGETEEGNVTAISSIRNLLSEDVDQTPPTSRPVTPVHFDQPSDTRHSQRTLTDNQYDGICQALKTDKKTAKKWNDRTTEQLKDLLSHQGQVSNLTVDELKVILRQLKETFANVRLGRTKTGLCEQLSQIVGGQQLPVPPSMLRNPKTLRELSIKALSSKSNKKEAIVSSILNTSGVGDKALQDLKKERRTVDDPLYAPEVQDGPINIYYHPPLTSRGYLQAMSIDHHHQRQIIRTCVLKGKFPDICPNAWKQVAKEGCTRLTSVMVEVNLDQQSASITDIFFSPEVATSMERLGFKREAEFTNRMIQWHDAWSQPGIHYIDRVKMDRQFTQFEISQKMPLALWPPRQYYSGLFWRTADSILANSDVLLLVRVLNLSSNL</sequence>
<dbReference type="Proteomes" id="UP000001554">
    <property type="component" value="Chromosome 5"/>
</dbReference>
<evidence type="ECO:0000313" key="2">
    <source>
        <dbReference type="Proteomes" id="UP000001554"/>
    </source>
</evidence>
<dbReference type="RefSeq" id="XP_035677165.1">
    <property type="nucleotide sequence ID" value="XM_035821272.1"/>
</dbReference>
<feature type="region of interest" description="Disordered" evidence="1">
    <location>
        <begin position="575"/>
        <end position="601"/>
    </location>
</feature>
<keyword evidence="2" id="KW-1185">Reference proteome</keyword>
<dbReference type="GeneID" id="118416192"/>
<reference evidence="3" key="2">
    <citation type="submission" date="2025-08" db="UniProtKB">
        <authorList>
            <consortium name="RefSeq"/>
        </authorList>
    </citation>
    <scope>IDENTIFICATION</scope>
    <source>
        <strain evidence="3">S238N-H82</strain>
        <tissue evidence="3">Testes</tissue>
    </source>
</reference>
<reference evidence="2" key="1">
    <citation type="journal article" date="2020" name="Nat. Ecol. Evol.">
        <title>Deeply conserved synteny resolves early events in vertebrate evolution.</title>
        <authorList>
            <person name="Simakov O."/>
            <person name="Marletaz F."/>
            <person name="Yue J.X."/>
            <person name="O'Connell B."/>
            <person name="Jenkins J."/>
            <person name="Brandt A."/>
            <person name="Calef R."/>
            <person name="Tung C.H."/>
            <person name="Huang T.K."/>
            <person name="Schmutz J."/>
            <person name="Satoh N."/>
            <person name="Yu J.K."/>
            <person name="Putnam N.H."/>
            <person name="Green R.E."/>
            <person name="Rokhsar D.S."/>
        </authorList>
    </citation>
    <scope>NUCLEOTIDE SEQUENCE [LARGE SCALE GENOMIC DNA]</scope>
    <source>
        <strain evidence="2">S238N-H82</strain>
    </source>
</reference>
<gene>
    <name evidence="3" type="primary">LOC118416192</name>
</gene>
<accession>A0A9J7MS36</accession>
<protein>
    <submittedName>
        <fullName evidence="3">Uncharacterized protein LOC118416192</fullName>
    </submittedName>
</protein>
<evidence type="ECO:0000313" key="3">
    <source>
        <dbReference type="RefSeq" id="XP_035677165.1"/>
    </source>
</evidence>